<dbReference type="EMBL" id="JAGGLG010000009">
    <property type="protein sequence ID" value="MBP2018006.1"/>
    <property type="molecule type" value="Genomic_DNA"/>
</dbReference>
<evidence type="ECO:0008006" key="4">
    <source>
        <dbReference type="Google" id="ProtNLM"/>
    </source>
</evidence>
<accession>A0ABS4JSL3</accession>
<sequence>MLFALVSSTGCSGGDAGAVPRTPDRAVTSSESPEAPETVSADQVGPVSLLAEPGSRWSPVRAPDGSVVYADSEDLSLKRLFPDGEVRELLPAGSAAGFLHMSPGGRYVGFAAPIELPPGSTQVGLYGAAIMDLESGEVVAARTREGAFTHPHGWYRDGWGHDKLVVSEWDARQAGDAMDLHALAPDGGFAQVARGLPLAHTPPQFSPDDHKWMHYEDGVGNTVLVYVESGWFHTIPGLRSPAWTEAGLTGEVDGQQVRVPLSALMGDRTHEED</sequence>
<dbReference type="RefSeq" id="WP_209466147.1">
    <property type="nucleotide sequence ID" value="NZ_JAGGLG010000009.1"/>
</dbReference>
<evidence type="ECO:0000313" key="3">
    <source>
        <dbReference type="Proteomes" id="UP001519289"/>
    </source>
</evidence>
<name>A0ABS4JSL3_9FIRM</name>
<organism evidence="2 3">
    <name type="scientific">Symbiobacterium terraclitae</name>
    <dbReference type="NCBI Taxonomy" id="557451"/>
    <lineage>
        <taxon>Bacteria</taxon>
        <taxon>Bacillati</taxon>
        <taxon>Bacillota</taxon>
        <taxon>Clostridia</taxon>
        <taxon>Eubacteriales</taxon>
        <taxon>Symbiobacteriaceae</taxon>
        <taxon>Symbiobacterium</taxon>
    </lineage>
</organism>
<dbReference type="InterPro" id="IPR011042">
    <property type="entry name" value="6-blade_b-propeller_TolB-like"/>
</dbReference>
<evidence type="ECO:0000313" key="2">
    <source>
        <dbReference type="EMBL" id="MBP2018006.1"/>
    </source>
</evidence>
<proteinExistence type="predicted"/>
<gene>
    <name evidence="2" type="ORF">J2Z79_001405</name>
</gene>
<dbReference type="Gene3D" id="2.120.10.30">
    <property type="entry name" value="TolB, C-terminal domain"/>
    <property type="match status" value="1"/>
</dbReference>
<dbReference type="Proteomes" id="UP001519289">
    <property type="component" value="Unassembled WGS sequence"/>
</dbReference>
<dbReference type="SUPFAM" id="SSF63829">
    <property type="entry name" value="Calcium-dependent phosphotriesterase"/>
    <property type="match status" value="1"/>
</dbReference>
<reference evidence="2 3" key="1">
    <citation type="submission" date="2021-03" db="EMBL/GenBank/DDBJ databases">
        <title>Genomic Encyclopedia of Type Strains, Phase IV (KMG-IV): sequencing the most valuable type-strain genomes for metagenomic binning, comparative biology and taxonomic classification.</title>
        <authorList>
            <person name="Goeker M."/>
        </authorList>
    </citation>
    <scope>NUCLEOTIDE SEQUENCE [LARGE SCALE GENOMIC DNA]</scope>
    <source>
        <strain evidence="2 3">DSM 27138</strain>
    </source>
</reference>
<comment type="caution">
    <text evidence="2">The sequence shown here is derived from an EMBL/GenBank/DDBJ whole genome shotgun (WGS) entry which is preliminary data.</text>
</comment>
<protein>
    <recommendedName>
        <fullName evidence="4">Lipoprotein</fullName>
    </recommendedName>
</protein>
<evidence type="ECO:0000256" key="1">
    <source>
        <dbReference type="SAM" id="MobiDB-lite"/>
    </source>
</evidence>
<keyword evidence="3" id="KW-1185">Reference proteome</keyword>
<feature type="region of interest" description="Disordered" evidence="1">
    <location>
        <begin position="7"/>
        <end position="44"/>
    </location>
</feature>